<name>A0AAV2YYL1_9STRA</name>
<protein>
    <recommendedName>
        <fullName evidence="2">EF-hand domain-containing protein</fullName>
    </recommendedName>
</protein>
<dbReference type="InterPro" id="IPR018247">
    <property type="entry name" value="EF_Hand_1_Ca_BS"/>
</dbReference>
<evidence type="ECO:0000313" key="4">
    <source>
        <dbReference type="Proteomes" id="UP001146120"/>
    </source>
</evidence>
<dbReference type="Gene3D" id="1.10.238.10">
    <property type="entry name" value="EF-hand"/>
    <property type="match status" value="1"/>
</dbReference>
<evidence type="ECO:0000259" key="2">
    <source>
        <dbReference type="PROSITE" id="PS50222"/>
    </source>
</evidence>
<evidence type="ECO:0000256" key="1">
    <source>
        <dbReference type="ARBA" id="ARBA00022837"/>
    </source>
</evidence>
<sequence length="116" mass="13514">MPFPFTSGASTKQDGYPPPFFKRLDKFIHANGFRARDVFMAIDHDNDKIISFDEIITGFNRIDFRISKKEEKMLKEWMRDIVGHDLSFKEFTLALKQRASLTSPQRISILKLADTE</sequence>
<dbReference type="InterPro" id="IPR011992">
    <property type="entry name" value="EF-hand-dom_pair"/>
</dbReference>
<dbReference type="PROSITE" id="PS50222">
    <property type="entry name" value="EF_HAND_2"/>
    <property type="match status" value="1"/>
</dbReference>
<dbReference type="Proteomes" id="UP001146120">
    <property type="component" value="Unassembled WGS sequence"/>
</dbReference>
<evidence type="ECO:0000313" key="3">
    <source>
        <dbReference type="EMBL" id="DAZ99145.1"/>
    </source>
</evidence>
<reference evidence="3" key="2">
    <citation type="journal article" date="2023" name="Microbiol Resour">
        <title>Decontamination and Annotation of the Draft Genome Sequence of the Oomycete Lagenidium giganteum ARSEF 373.</title>
        <authorList>
            <person name="Morgan W.R."/>
            <person name="Tartar A."/>
        </authorList>
    </citation>
    <scope>NUCLEOTIDE SEQUENCE</scope>
    <source>
        <strain evidence="3">ARSEF 373</strain>
    </source>
</reference>
<dbReference type="EMBL" id="DAKRPA010000089">
    <property type="protein sequence ID" value="DAZ99145.1"/>
    <property type="molecule type" value="Genomic_DNA"/>
</dbReference>
<keyword evidence="4" id="KW-1185">Reference proteome</keyword>
<feature type="domain" description="EF-hand" evidence="2">
    <location>
        <begin position="30"/>
        <end position="65"/>
    </location>
</feature>
<dbReference type="InterPro" id="IPR002048">
    <property type="entry name" value="EF_hand_dom"/>
</dbReference>
<keyword evidence="1" id="KW-0106">Calcium</keyword>
<gene>
    <name evidence="3" type="ORF">N0F65_010229</name>
</gene>
<comment type="caution">
    <text evidence="3">The sequence shown here is derived from an EMBL/GenBank/DDBJ whole genome shotgun (WGS) entry which is preliminary data.</text>
</comment>
<proteinExistence type="predicted"/>
<dbReference type="SUPFAM" id="SSF47473">
    <property type="entry name" value="EF-hand"/>
    <property type="match status" value="1"/>
</dbReference>
<organism evidence="3 4">
    <name type="scientific">Lagenidium giganteum</name>
    <dbReference type="NCBI Taxonomy" id="4803"/>
    <lineage>
        <taxon>Eukaryota</taxon>
        <taxon>Sar</taxon>
        <taxon>Stramenopiles</taxon>
        <taxon>Oomycota</taxon>
        <taxon>Peronosporomycetes</taxon>
        <taxon>Pythiales</taxon>
        <taxon>Pythiaceae</taxon>
    </lineage>
</organism>
<dbReference type="AlphaFoldDB" id="A0AAV2YYL1"/>
<accession>A0AAV2YYL1</accession>
<dbReference type="GO" id="GO:0005509">
    <property type="term" value="F:calcium ion binding"/>
    <property type="evidence" value="ECO:0007669"/>
    <property type="project" value="InterPro"/>
</dbReference>
<dbReference type="PROSITE" id="PS00018">
    <property type="entry name" value="EF_HAND_1"/>
    <property type="match status" value="1"/>
</dbReference>
<reference evidence="3" key="1">
    <citation type="submission" date="2022-11" db="EMBL/GenBank/DDBJ databases">
        <authorList>
            <person name="Morgan W.R."/>
            <person name="Tartar A."/>
        </authorList>
    </citation>
    <scope>NUCLEOTIDE SEQUENCE</scope>
    <source>
        <strain evidence="3">ARSEF 373</strain>
    </source>
</reference>